<dbReference type="eggNOG" id="ENOG502RAXY">
    <property type="taxonomic scope" value="Eukaryota"/>
</dbReference>
<dbReference type="InterPro" id="IPR012885">
    <property type="entry name" value="F-box_Sdz-33"/>
</dbReference>
<dbReference type="HOGENOM" id="CLU_028840_1_2_1"/>
<dbReference type="AlphaFoldDB" id="G0N0D2"/>
<dbReference type="Pfam" id="PF07735">
    <property type="entry name" value="FBA_2"/>
    <property type="match status" value="1"/>
</dbReference>
<dbReference type="InParanoid" id="G0N0D2"/>
<name>G0N0D2_CAEBE</name>
<gene>
    <name evidence="2" type="ORF">CAEBREN_20378</name>
</gene>
<protein>
    <recommendedName>
        <fullName evidence="1">Sdz-33 F-box domain-containing protein</fullName>
    </recommendedName>
</protein>
<dbReference type="Proteomes" id="UP000008068">
    <property type="component" value="Unassembled WGS sequence"/>
</dbReference>
<organism evidence="3">
    <name type="scientific">Caenorhabditis brenneri</name>
    <name type="common">Nematode worm</name>
    <dbReference type="NCBI Taxonomy" id="135651"/>
    <lineage>
        <taxon>Eukaryota</taxon>
        <taxon>Metazoa</taxon>
        <taxon>Ecdysozoa</taxon>
        <taxon>Nematoda</taxon>
        <taxon>Chromadorea</taxon>
        <taxon>Rhabditida</taxon>
        <taxon>Rhabditina</taxon>
        <taxon>Rhabditomorpha</taxon>
        <taxon>Rhabditoidea</taxon>
        <taxon>Rhabditidae</taxon>
        <taxon>Peloderinae</taxon>
        <taxon>Caenorhabditis</taxon>
    </lineage>
</organism>
<dbReference type="EMBL" id="GL379824">
    <property type="protein sequence ID" value="EGT48862.1"/>
    <property type="molecule type" value="Genomic_DNA"/>
</dbReference>
<accession>G0N0D2</accession>
<dbReference type="OMA" id="HRIDNIW"/>
<evidence type="ECO:0000313" key="2">
    <source>
        <dbReference type="EMBL" id="EGT48862.1"/>
    </source>
</evidence>
<reference evidence="3" key="1">
    <citation type="submission" date="2011-07" db="EMBL/GenBank/DDBJ databases">
        <authorList>
            <consortium name="Caenorhabditis brenneri Sequencing and Analysis Consortium"/>
            <person name="Wilson R.K."/>
        </authorList>
    </citation>
    <scope>NUCLEOTIDE SEQUENCE [LARGE SCALE GENOMIC DNA]</scope>
    <source>
        <strain evidence="3">PB2801</strain>
    </source>
</reference>
<evidence type="ECO:0000313" key="3">
    <source>
        <dbReference type="Proteomes" id="UP000008068"/>
    </source>
</evidence>
<sequence>MYWGVGAYGRKKRLTPPQSILIDEDIAEQLARNPSELKKGDLAMKAWLEHLQSVFNYHRIDNIWFGENSSEFDIDDLKEAFGNITEVYIENTGCLAFNQMILRHFFPIEELTIMTDDFQDSKIPPILLMQNLVTLNIVEVVPTNITLNDLLLINSKIITVETPQLPQKLLNNFIKLWQKGSNPNLEYLSFDYLNGEENDEQIVMNGVKHTVNPFNRVKNFKSVGSVYLGPARGGMDIYRMDGVRATITYRKSHDFSVCEMFVWMDHCVVE</sequence>
<keyword evidence="3" id="KW-1185">Reference proteome</keyword>
<feature type="domain" description="Sdz-33 F-box" evidence="1">
    <location>
        <begin position="126"/>
        <end position="190"/>
    </location>
</feature>
<dbReference type="PANTHER" id="PTHR22899">
    <property type="entry name" value="CYCLIN-RELATED F-BOX FAMILY"/>
    <property type="match status" value="1"/>
</dbReference>
<evidence type="ECO:0000259" key="1">
    <source>
        <dbReference type="Pfam" id="PF07735"/>
    </source>
</evidence>
<dbReference type="FunCoup" id="G0N0D2">
    <property type="interactions" value="1049"/>
</dbReference>
<dbReference type="PANTHER" id="PTHR22899:SF0">
    <property type="entry name" value="F-BOX ASSOCIATED DOMAIN-CONTAINING PROTEIN-RELATED"/>
    <property type="match status" value="1"/>
</dbReference>
<proteinExistence type="predicted"/>
<dbReference type="InterPro" id="IPR053222">
    <property type="entry name" value="Zygotic_Embryogenesis-Asso"/>
</dbReference>